<accession>A0A8J3N8W9</accession>
<sequence length="141" mass="14832">MDPITTAIVAALTVGAAGGLTDTAKTVVGDAYQGVKALLTKKFGTKSAVVEAVTHTATSLNNLAYLYANQGRDPEAEPLFQRAVLLSQASLGVEHPQTQQIIMNYLTLLSHLHTNGDMDALLSLLVQEEQEGHGGNEGSSE</sequence>
<keyword evidence="2" id="KW-1185">Reference proteome</keyword>
<name>A0A8J3N8W9_9CHLR</name>
<comment type="caution">
    <text evidence="1">The sequence shown here is derived from an EMBL/GenBank/DDBJ whole genome shotgun (WGS) entry which is preliminary data.</text>
</comment>
<evidence type="ECO:0000313" key="2">
    <source>
        <dbReference type="Proteomes" id="UP000597444"/>
    </source>
</evidence>
<reference evidence="1" key="1">
    <citation type="submission" date="2020-10" db="EMBL/GenBank/DDBJ databases">
        <title>Taxonomic study of unclassified bacteria belonging to the class Ktedonobacteria.</title>
        <authorList>
            <person name="Yabe S."/>
            <person name="Wang C.M."/>
            <person name="Zheng Y."/>
            <person name="Sakai Y."/>
            <person name="Cavaletti L."/>
            <person name="Monciardini P."/>
            <person name="Donadio S."/>
        </authorList>
    </citation>
    <scope>NUCLEOTIDE SEQUENCE</scope>
    <source>
        <strain evidence="1">ID150040</strain>
    </source>
</reference>
<gene>
    <name evidence="1" type="ORF">KSF_101810</name>
</gene>
<dbReference type="AlphaFoldDB" id="A0A8J3N8W9"/>
<dbReference type="Proteomes" id="UP000597444">
    <property type="component" value="Unassembled WGS sequence"/>
</dbReference>
<dbReference type="EMBL" id="BNJK01000002">
    <property type="protein sequence ID" value="GHP00134.1"/>
    <property type="molecule type" value="Genomic_DNA"/>
</dbReference>
<evidence type="ECO:0008006" key="3">
    <source>
        <dbReference type="Google" id="ProtNLM"/>
    </source>
</evidence>
<dbReference type="Gene3D" id="1.25.40.10">
    <property type="entry name" value="Tetratricopeptide repeat domain"/>
    <property type="match status" value="1"/>
</dbReference>
<evidence type="ECO:0000313" key="1">
    <source>
        <dbReference type="EMBL" id="GHP00134.1"/>
    </source>
</evidence>
<dbReference type="InterPro" id="IPR011990">
    <property type="entry name" value="TPR-like_helical_dom_sf"/>
</dbReference>
<dbReference type="RefSeq" id="WP_220210712.1">
    <property type="nucleotide sequence ID" value="NZ_BNJK01000002.1"/>
</dbReference>
<dbReference type="SUPFAM" id="SSF48452">
    <property type="entry name" value="TPR-like"/>
    <property type="match status" value="1"/>
</dbReference>
<organism evidence="1 2">
    <name type="scientific">Reticulibacter mediterranei</name>
    <dbReference type="NCBI Taxonomy" id="2778369"/>
    <lineage>
        <taxon>Bacteria</taxon>
        <taxon>Bacillati</taxon>
        <taxon>Chloroflexota</taxon>
        <taxon>Ktedonobacteria</taxon>
        <taxon>Ktedonobacterales</taxon>
        <taxon>Reticulibacteraceae</taxon>
        <taxon>Reticulibacter</taxon>
    </lineage>
</organism>
<dbReference type="Pfam" id="PF13374">
    <property type="entry name" value="TPR_10"/>
    <property type="match status" value="1"/>
</dbReference>
<proteinExistence type="predicted"/>
<protein>
    <recommendedName>
        <fullName evidence="3">Tetratricopeptide repeat protein</fullName>
    </recommendedName>
</protein>